<dbReference type="InterPro" id="IPR058922">
    <property type="entry name" value="WHD_DRP"/>
</dbReference>
<dbReference type="InterPro" id="IPR002182">
    <property type="entry name" value="NB-ARC"/>
</dbReference>
<dbReference type="InterPro" id="IPR042197">
    <property type="entry name" value="Apaf_helical"/>
</dbReference>
<keyword evidence="5" id="KW-0611">Plant defense</keyword>
<dbReference type="Gene3D" id="3.80.10.10">
    <property type="entry name" value="Ribonuclease Inhibitor"/>
    <property type="match status" value="3"/>
</dbReference>
<dbReference type="SUPFAM" id="SSF52058">
    <property type="entry name" value="L domain-like"/>
    <property type="match status" value="2"/>
</dbReference>
<dbReference type="GO" id="GO:0006952">
    <property type="term" value="P:defense response"/>
    <property type="evidence" value="ECO:0007669"/>
    <property type="project" value="UniProtKB-KW"/>
</dbReference>
<gene>
    <name evidence="10" type="ORF">OLC1_LOCUS18662</name>
</gene>
<dbReference type="SUPFAM" id="SSF52540">
    <property type="entry name" value="P-loop containing nucleoside triphosphate hydrolases"/>
    <property type="match status" value="1"/>
</dbReference>
<feature type="domain" description="R13L1/DRL21-like LRR repeat region" evidence="9">
    <location>
        <begin position="520"/>
        <end position="647"/>
    </location>
</feature>
<keyword evidence="3" id="KW-0677">Repeat</keyword>
<dbReference type="InterPro" id="IPR032675">
    <property type="entry name" value="LRR_dom_sf"/>
</dbReference>
<dbReference type="InterPro" id="IPR056789">
    <property type="entry name" value="LRR_R13L1-DRL21"/>
</dbReference>
<dbReference type="GO" id="GO:0043531">
    <property type="term" value="F:ADP binding"/>
    <property type="evidence" value="ECO:0007669"/>
    <property type="project" value="InterPro"/>
</dbReference>
<dbReference type="Proteomes" id="UP001161247">
    <property type="component" value="Chromosome 6"/>
</dbReference>
<dbReference type="InterPro" id="IPR036388">
    <property type="entry name" value="WH-like_DNA-bd_sf"/>
</dbReference>
<evidence type="ECO:0000313" key="11">
    <source>
        <dbReference type="Proteomes" id="UP001161247"/>
    </source>
</evidence>
<evidence type="ECO:0000256" key="1">
    <source>
        <dbReference type="ARBA" id="ARBA00008894"/>
    </source>
</evidence>
<dbReference type="EMBL" id="OX459123">
    <property type="protein sequence ID" value="CAI9111187.1"/>
    <property type="molecule type" value="Genomic_DNA"/>
</dbReference>
<dbReference type="Pfam" id="PF25019">
    <property type="entry name" value="LRR_R13L1-DRL21"/>
    <property type="match status" value="1"/>
</dbReference>
<evidence type="ECO:0000259" key="8">
    <source>
        <dbReference type="Pfam" id="PF23559"/>
    </source>
</evidence>
<evidence type="ECO:0000259" key="7">
    <source>
        <dbReference type="Pfam" id="PF00931"/>
    </source>
</evidence>
<evidence type="ECO:0000259" key="9">
    <source>
        <dbReference type="Pfam" id="PF25019"/>
    </source>
</evidence>
<reference evidence="10" key="1">
    <citation type="submission" date="2023-03" db="EMBL/GenBank/DDBJ databases">
        <authorList>
            <person name="Julca I."/>
        </authorList>
    </citation>
    <scope>NUCLEOTIDE SEQUENCE</scope>
</reference>
<dbReference type="AlphaFoldDB" id="A0AAV1DVV2"/>
<dbReference type="PANTHER" id="PTHR36766">
    <property type="entry name" value="PLANT BROAD-SPECTRUM MILDEW RESISTANCE PROTEIN RPW8"/>
    <property type="match status" value="1"/>
</dbReference>
<evidence type="ECO:0000256" key="5">
    <source>
        <dbReference type="ARBA" id="ARBA00022821"/>
    </source>
</evidence>
<protein>
    <submittedName>
        <fullName evidence="10">OLC1v1011343C1</fullName>
    </submittedName>
</protein>
<evidence type="ECO:0000256" key="6">
    <source>
        <dbReference type="ARBA" id="ARBA00022840"/>
    </source>
</evidence>
<evidence type="ECO:0000313" key="10">
    <source>
        <dbReference type="EMBL" id="CAI9111187.1"/>
    </source>
</evidence>
<organism evidence="10 11">
    <name type="scientific">Oldenlandia corymbosa var. corymbosa</name>
    <dbReference type="NCBI Taxonomy" id="529605"/>
    <lineage>
        <taxon>Eukaryota</taxon>
        <taxon>Viridiplantae</taxon>
        <taxon>Streptophyta</taxon>
        <taxon>Embryophyta</taxon>
        <taxon>Tracheophyta</taxon>
        <taxon>Spermatophyta</taxon>
        <taxon>Magnoliopsida</taxon>
        <taxon>eudicotyledons</taxon>
        <taxon>Gunneridae</taxon>
        <taxon>Pentapetalae</taxon>
        <taxon>asterids</taxon>
        <taxon>lamiids</taxon>
        <taxon>Gentianales</taxon>
        <taxon>Rubiaceae</taxon>
        <taxon>Rubioideae</taxon>
        <taxon>Spermacoceae</taxon>
        <taxon>Hedyotis-Oldenlandia complex</taxon>
        <taxon>Oldenlandia</taxon>
    </lineage>
</organism>
<evidence type="ECO:0000256" key="4">
    <source>
        <dbReference type="ARBA" id="ARBA00022741"/>
    </source>
</evidence>
<name>A0AAV1DVV2_OLDCO</name>
<accession>A0AAV1DVV2</accession>
<dbReference type="Gene3D" id="1.10.8.430">
    <property type="entry name" value="Helical domain of apoptotic protease-activating factors"/>
    <property type="match status" value="1"/>
</dbReference>
<dbReference type="InterPro" id="IPR003591">
    <property type="entry name" value="Leu-rich_rpt_typical-subtyp"/>
</dbReference>
<evidence type="ECO:0000256" key="3">
    <source>
        <dbReference type="ARBA" id="ARBA00022737"/>
    </source>
</evidence>
<keyword evidence="11" id="KW-1185">Reference proteome</keyword>
<dbReference type="Gene3D" id="3.40.50.300">
    <property type="entry name" value="P-loop containing nucleotide triphosphate hydrolases"/>
    <property type="match status" value="1"/>
</dbReference>
<sequence>MFNSRIASKIDDINSRLDVIVKQQNDFNLNLHDGNGGTSNRSERRMPTTSLVEPHVYGRYQDREEILKMVFESRETVPDNVSVIPIVGLDGIGKTTLAQLVYNDETVKEFFSLKAWVCVSEEFDVTTVTKTIFEAVTQTSGESKDLNTLQVTLQERLSKEKFLLILDDVWNEEYHSWDLLRRPFLVGLTRSKIIVTTRHITVANMVRSKSILPYVMNTLKARECLSLLAQHALGERDFDAHPNLKELGEKLADKCGGLPLATKALGGILRSKMSPSEWEDVLSSKLWDLPKEAKILPVLRLSYYHLPSHLKQLFAYCSIFPKDYEFDRYELVLLWMGEGFLHQPNGRKTIEEFGFECFKELESRSFFQCVSRSDSCFVMHDLINDLAQFVAGGMCRRLDDKCRMCILQCLRVLSLSGYSISELPSSICSLIHLRYLNLSGTAITSLPETLGNLYNLQSLSLRNCRIITKLPETLGDLVNLRHLDNANTDQLKEMPVGIGKLESLQTLPKIVVGEYGGLCLSELKNLTLLQGVVSIVELHNVASIQEAKEANLEQKTGLSEVQLIWSDSRGDSRDEILEFTVLEKLQPHRNLQTLKVDYFGGMKFPTWIGDPLFLKLDSISLTNCAKCTSLPPLGQLPKLKHLRIGGMPGVKRIGDEFFMFNYPLERPFPCLETLRFECMPEWEEWFCGTGYQKLEFQFPHLHQLTMYKCQKLERVSSLSLPLLHGLDLQECNKGILNSFNHMTSLTYLKVESVTGLSCLSREFMQYAQKLEALEICNCEEMIVLWGNGLSTQSLTCLKRLVIADCTSIVSLGNVDQPLPTNLEVLEIFRCASLNSLPVELNTGIPPMLRRLEIQGCNALNSLPNGLSNLERLELRDCSSLRAWSAENFPSTFKKIVIKNVEHLDSVSEESFEPNKVMSLEELHVSNWENVGTLLQCIHRFSLLAELYVSQCETLESFPEQGLPTPNLRILSIEYCPQLKSTPSQIHRISSLVSLEIRSCPKLETFPKGDLPSSLTSLRIWDSRKLKPLPEWQLDRLTSRFSLARFPSLKYLSKVLDTLTSLQHLSVMNCPKLQTLPCKGILDGLWHLEISNCKELKGRCMKDKGEYWQMIADIPCVEIDDSMFGAFALLALLQWWPEAT</sequence>
<comment type="similarity">
    <text evidence="1">Belongs to the disease resistance NB-LRR family.</text>
</comment>
<dbReference type="SMART" id="SM00369">
    <property type="entry name" value="LRR_TYP"/>
    <property type="match status" value="3"/>
</dbReference>
<proteinExistence type="inferred from homology"/>
<feature type="domain" description="Disease resistance protein winged helix" evidence="8">
    <location>
        <begin position="319"/>
        <end position="387"/>
    </location>
</feature>
<keyword evidence="4" id="KW-0547">Nucleotide-binding</keyword>
<feature type="domain" description="NB-ARC" evidence="7">
    <location>
        <begin position="79"/>
        <end position="233"/>
    </location>
</feature>
<evidence type="ECO:0000256" key="2">
    <source>
        <dbReference type="ARBA" id="ARBA00022614"/>
    </source>
</evidence>
<dbReference type="Pfam" id="PF00931">
    <property type="entry name" value="NB-ARC"/>
    <property type="match status" value="1"/>
</dbReference>
<dbReference type="Gene3D" id="1.10.10.10">
    <property type="entry name" value="Winged helix-like DNA-binding domain superfamily/Winged helix DNA-binding domain"/>
    <property type="match status" value="1"/>
</dbReference>
<keyword evidence="6" id="KW-0067">ATP-binding</keyword>
<dbReference type="Pfam" id="PF23559">
    <property type="entry name" value="WHD_DRP"/>
    <property type="match status" value="1"/>
</dbReference>
<dbReference type="InterPro" id="IPR027417">
    <property type="entry name" value="P-loop_NTPase"/>
</dbReference>
<keyword evidence="2" id="KW-0433">Leucine-rich repeat</keyword>
<dbReference type="PANTHER" id="PTHR36766:SF51">
    <property type="entry name" value="DISEASE RESISTANCE RPP13-LIKE PROTEIN 1"/>
    <property type="match status" value="1"/>
</dbReference>
<dbReference type="PRINTS" id="PR00364">
    <property type="entry name" value="DISEASERSIST"/>
</dbReference>